<dbReference type="GO" id="GO:0046983">
    <property type="term" value="F:protein dimerization activity"/>
    <property type="evidence" value="ECO:0007669"/>
    <property type="project" value="InterPro"/>
</dbReference>
<dbReference type="InterPro" id="IPR036638">
    <property type="entry name" value="HLH_DNA-bd_sf"/>
</dbReference>
<feature type="coiled-coil region" evidence="1">
    <location>
        <begin position="127"/>
        <end position="154"/>
    </location>
</feature>
<evidence type="ECO:0000313" key="5">
    <source>
        <dbReference type="Proteomes" id="UP000708148"/>
    </source>
</evidence>
<dbReference type="Proteomes" id="UP000708148">
    <property type="component" value="Unassembled WGS sequence"/>
</dbReference>
<proteinExistence type="predicted"/>
<feature type="region of interest" description="Disordered" evidence="2">
    <location>
        <begin position="30"/>
        <end position="93"/>
    </location>
</feature>
<dbReference type="PANTHER" id="PTHR46133:SF15">
    <property type="entry name" value="BHLH TRANSCRIPTION FACTOR"/>
    <property type="match status" value="1"/>
</dbReference>
<dbReference type="AlphaFoldDB" id="A0A8S1IUT9"/>
<evidence type="ECO:0000313" key="4">
    <source>
        <dbReference type="EMBL" id="CAD7698613.1"/>
    </source>
</evidence>
<dbReference type="SMART" id="SM00353">
    <property type="entry name" value="HLH"/>
    <property type="match status" value="1"/>
</dbReference>
<evidence type="ECO:0000259" key="3">
    <source>
        <dbReference type="PROSITE" id="PS50888"/>
    </source>
</evidence>
<dbReference type="Pfam" id="PF00010">
    <property type="entry name" value="HLH"/>
    <property type="match status" value="1"/>
</dbReference>
<organism evidence="4 5">
    <name type="scientific">Ostreobium quekettii</name>
    <dbReference type="NCBI Taxonomy" id="121088"/>
    <lineage>
        <taxon>Eukaryota</taxon>
        <taxon>Viridiplantae</taxon>
        <taxon>Chlorophyta</taxon>
        <taxon>core chlorophytes</taxon>
        <taxon>Ulvophyceae</taxon>
        <taxon>TCBD clade</taxon>
        <taxon>Bryopsidales</taxon>
        <taxon>Ostreobineae</taxon>
        <taxon>Ostreobiaceae</taxon>
        <taxon>Ostreobium</taxon>
    </lineage>
</organism>
<gene>
    <name evidence="4" type="ORF">OSTQU699_LOCUS3974</name>
</gene>
<feature type="compositionally biased region" description="Acidic residues" evidence="2">
    <location>
        <begin position="57"/>
        <end position="66"/>
    </location>
</feature>
<dbReference type="PROSITE" id="PS50888">
    <property type="entry name" value="BHLH"/>
    <property type="match status" value="1"/>
</dbReference>
<sequence>MDKGELDLSVLDAGGRGYLDFLHDEVLALEGGSVSGGGSQAADADGAGGGVKRERDADESESEEGQEASASGKAGRPDGRAGRSKACREKARRERINERFQELAKLCDPEDPKTDKASILAEGIKIITQLKVEAGQLRQLNKFLEERVGNHEKEKGQSLYQQSLMLQGQFQQAMQPPQQPAMPCPLNTIPQGGYQVAIGLPASGVPCSMRSQVYDKCKQWWANRRWPANSAKLNWKPGSHASMPFLQQGVPLPLWCVHSVEQHSR</sequence>
<dbReference type="GO" id="GO:0003700">
    <property type="term" value="F:DNA-binding transcription factor activity"/>
    <property type="evidence" value="ECO:0007669"/>
    <property type="project" value="InterPro"/>
</dbReference>
<feature type="domain" description="BHLH" evidence="3">
    <location>
        <begin position="80"/>
        <end position="130"/>
    </location>
</feature>
<dbReference type="InterPro" id="IPR044818">
    <property type="entry name" value="ILR3-like"/>
</dbReference>
<dbReference type="OrthoDB" id="515493at2759"/>
<keyword evidence="5" id="KW-1185">Reference proteome</keyword>
<protein>
    <recommendedName>
        <fullName evidence="3">BHLH domain-containing protein</fullName>
    </recommendedName>
</protein>
<dbReference type="SUPFAM" id="SSF47459">
    <property type="entry name" value="HLH, helix-loop-helix DNA-binding domain"/>
    <property type="match status" value="1"/>
</dbReference>
<dbReference type="EMBL" id="CAJHUC010000859">
    <property type="protein sequence ID" value="CAD7698613.1"/>
    <property type="molecule type" value="Genomic_DNA"/>
</dbReference>
<feature type="compositionally biased region" description="Basic and acidic residues" evidence="2">
    <location>
        <begin position="75"/>
        <end position="93"/>
    </location>
</feature>
<name>A0A8S1IUT9_9CHLO</name>
<accession>A0A8S1IUT9</accession>
<dbReference type="Gene3D" id="4.10.280.10">
    <property type="entry name" value="Helix-loop-helix DNA-binding domain"/>
    <property type="match status" value="1"/>
</dbReference>
<evidence type="ECO:0000256" key="1">
    <source>
        <dbReference type="SAM" id="Coils"/>
    </source>
</evidence>
<reference evidence="4" key="1">
    <citation type="submission" date="2020-12" db="EMBL/GenBank/DDBJ databases">
        <authorList>
            <person name="Iha C."/>
        </authorList>
    </citation>
    <scope>NUCLEOTIDE SEQUENCE</scope>
</reference>
<evidence type="ECO:0000256" key="2">
    <source>
        <dbReference type="SAM" id="MobiDB-lite"/>
    </source>
</evidence>
<dbReference type="PANTHER" id="PTHR46133">
    <property type="entry name" value="BHLH TRANSCRIPTION FACTOR"/>
    <property type="match status" value="1"/>
</dbReference>
<dbReference type="InterPro" id="IPR011598">
    <property type="entry name" value="bHLH_dom"/>
</dbReference>
<dbReference type="GO" id="GO:0006879">
    <property type="term" value="P:intracellular iron ion homeostasis"/>
    <property type="evidence" value="ECO:0007669"/>
    <property type="project" value="InterPro"/>
</dbReference>
<keyword evidence="1" id="KW-0175">Coiled coil</keyword>
<comment type="caution">
    <text evidence="4">The sequence shown here is derived from an EMBL/GenBank/DDBJ whole genome shotgun (WGS) entry which is preliminary data.</text>
</comment>